<dbReference type="GO" id="GO:0016829">
    <property type="term" value="F:lyase activity"/>
    <property type="evidence" value="ECO:0007669"/>
    <property type="project" value="UniProtKB-KW"/>
</dbReference>
<reference evidence="6 7" key="1">
    <citation type="journal article" date="2010" name="J. Bacteriol.">
        <title>Genome sequences of Oceanicola granulosus HTCC2516(T) and Oceanicola batsensis HTCC2597(TDelta).</title>
        <authorList>
            <person name="Thrash J.C."/>
            <person name="Cho J.C."/>
            <person name="Vergin K.L."/>
            <person name="Giovannoni S.J."/>
        </authorList>
    </citation>
    <scope>NUCLEOTIDE SEQUENCE [LARGE SCALE GENOMIC DNA]</scope>
    <source>
        <strain evidence="7">ATCC BAA-861 / DSM 15982 / KCTC 12143 / HTCC2516</strain>
    </source>
</reference>
<dbReference type="SUPFAM" id="SSF48371">
    <property type="entry name" value="ARM repeat"/>
    <property type="match status" value="1"/>
</dbReference>
<keyword evidence="6" id="KW-0456">Lyase</keyword>
<evidence type="ECO:0000256" key="4">
    <source>
        <dbReference type="SAM" id="Phobius"/>
    </source>
</evidence>
<feature type="transmembrane region" description="Helical" evidence="4">
    <location>
        <begin position="362"/>
        <end position="383"/>
    </location>
</feature>
<feature type="transmembrane region" description="Helical" evidence="4">
    <location>
        <begin position="90"/>
        <end position="107"/>
    </location>
</feature>
<dbReference type="Gene3D" id="1.25.10.10">
    <property type="entry name" value="Leucine-rich Repeat Variant"/>
    <property type="match status" value="1"/>
</dbReference>
<dbReference type="OrthoDB" id="7936052at2"/>
<dbReference type="PROSITE" id="PS50850">
    <property type="entry name" value="MFS"/>
    <property type="match status" value="1"/>
</dbReference>
<dbReference type="InterPro" id="IPR052528">
    <property type="entry name" value="Sugar_transport-like"/>
</dbReference>
<dbReference type="InterPro" id="IPR036259">
    <property type="entry name" value="MFS_trans_sf"/>
</dbReference>
<dbReference type="SUPFAM" id="SSF103473">
    <property type="entry name" value="MFS general substrate transporter"/>
    <property type="match status" value="1"/>
</dbReference>
<dbReference type="PANTHER" id="PTHR23526">
    <property type="entry name" value="INTEGRAL MEMBRANE TRANSPORT PROTEIN-RELATED"/>
    <property type="match status" value="1"/>
</dbReference>
<dbReference type="HOGENOM" id="CLU_372489_0_0_5"/>
<dbReference type="PANTHER" id="PTHR23526:SF2">
    <property type="entry name" value="MAJOR FACILITATOR SUPERFAMILY (MFS) PROFILE DOMAIN-CONTAINING PROTEIN"/>
    <property type="match status" value="1"/>
</dbReference>
<dbReference type="GO" id="GO:0022857">
    <property type="term" value="F:transmembrane transporter activity"/>
    <property type="evidence" value="ECO:0007669"/>
    <property type="project" value="InterPro"/>
</dbReference>
<dbReference type="InterPro" id="IPR004155">
    <property type="entry name" value="PBS_lyase_HEAT"/>
</dbReference>
<dbReference type="InterPro" id="IPR011989">
    <property type="entry name" value="ARM-like"/>
</dbReference>
<dbReference type="InterPro" id="IPR016024">
    <property type="entry name" value="ARM-type_fold"/>
</dbReference>
<proteinExistence type="predicted"/>
<feature type="transmembrane region" description="Helical" evidence="4">
    <location>
        <begin position="186"/>
        <end position="210"/>
    </location>
</feature>
<dbReference type="STRING" id="314256.OG2516_00779"/>
<evidence type="ECO:0000313" key="6">
    <source>
        <dbReference type="EMBL" id="EAR52716.1"/>
    </source>
</evidence>
<dbReference type="eggNOG" id="COG2270">
    <property type="taxonomic scope" value="Bacteria"/>
</dbReference>
<dbReference type="SMART" id="SM00567">
    <property type="entry name" value="EZ_HEAT"/>
    <property type="match status" value="5"/>
</dbReference>
<comment type="caution">
    <text evidence="6">The sequence shown here is derived from an EMBL/GenBank/DDBJ whole genome shotgun (WGS) entry which is preliminary data.</text>
</comment>
<dbReference type="RefSeq" id="WP_007253688.1">
    <property type="nucleotide sequence ID" value="NZ_CH724107.1"/>
</dbReference>
<feature type="transmembrane region" description="Helical" evidence="4">
    <location>
        <begin position="322"/>
        <end position="350"/>
    </location>
</feature>
<dbReference type="InterPro" id="IPR020846">
    <property type="entry name" value="MFS_dom"/>
</dbReference>
<feature type="transmembrane region" description="Helical" evidence="4">
    <location>
        <begin position="56"/>
        <end position="78"/>
    </location>
</feature>
<keyword evidence="2 4" id="KW-1133">Transmembrane helix</keyword>
<name>Q2CJ84_OCEGH</name>
<keyword evidence="7" id="KW-1185">Reference proteome</keyword>
<dbReference type="InterPro" id="IPR011701">
    <property type="entry name" value="MFS"/>
</dbReference>
<feature type="transmembrane region" description="Helical" evidence="4">
    <location>
        <begin position="268"/>
        <end position="289"/>
    </location>
</feature>
<sequence>MSGAEGPARAQSDYDKLRRLPFFYLSTLLTGTAVICTIGAPMAMFAAELGLAEDRIGLLAGMMPAFQALGVLTLPMITRFGSRRMAGTALAARYLFLTLFFAAPLFAARPDTAFAILAVAMLGFAICRSLAEAALVPWSQEFMPRAVRGRIAGRMALVYLPVALIVSWATRMWLDASEGLTRFYPIFGVGIAVGIAGALMLFGLRGGAPAPVAARTRGYRDFGEPLRDRNYVVFLVASALQNLVMTAIALFLLLYFRQRVGLSSGTLVFMAAFIPVGAAAGTLAAGWFVDRYGTRAIRVALQAGQVALLVALALAGGRFGPMVPLVAAVFFAVGFLFQSSIAVANVYMLNVVPPSSKESYTVLHYAVDGVVAGVVTFAAGFLLTWIGPRRIEALGLTFGNFEALFLLAALVTLVSAWCFATLREDGATTVRDFVGHFATGSPLRALWGINRYERRTSEQRRRELAFGFGFSGSLLAKEELIEAVRDPSFDVRHEAVRALGRLGAHPDVVRALRGLLEGDSPAELRYAAIEALGRLPAPDCAPLIAAALEDASPLMRARALRSLGDLRHVESLPRMRAMLASDPAPDCRLAAASALGKLGDGDSVAALMDLCLGAPGGPPLDEGRAKVVLLAVAKILRCEKAFAQILRLEERGRGVALAGQFLRLSHAVRALPGGEAQAKRLARFAADEDVADPAAARACLLDLRPLLARSADAALLAVLDRAAHAPAPQPALVVLLLVAVQRHLRP</sequence>
<feature type="domain" description="Major facilitator superfamily (MFS) profile" evidence="5">
    <location>
        <begin position="19"/>
        <end position="427"/>
    </location>
</feature>
<dbReference type="Proteomes" id="UP000003635">
    <property type="component" value="Unassembled WGS sequence"/>
</dbReference>
<feature type="transmembrane region" description="Helical" evidence="4">
    <location>
        <begin position="231"/>
        <end position="256"/>
    </location>
</feature>
<evidence type="ECO:0000256" key="1">
    <source>
        <dbReference type="ARBA" id="ARBA00022692"/>
    </source>
</evidence>
<feature type="transmembrane region" description="Helical" evidence="4">
    <location>
        <begin position="403"/>
        <end position="422"/>
    </location>
</feature>
<dbReference type="Pfam" id="PF13646">
    <property type="entry name" value="HEAT_2"/>
    <property type="match status" value="2"/>
</dbReference>
<accession>Q2CJ84</accession>
<feature type="transmembrane region" description="Helical" evidence="4">
    <location>
        <begin position="156"/>
        <end position="174"/>
    </location>
</feature>
<feature type="transmembrane region" description="Helical" evidence="4">
    <location>
        <begin position="21"/>
        <end position="44"/>
    </location>
</feature>
<evidence type="ECO:0000259" key="5">
    <source>
        <dbReference type="PROSITE" id="PS50850"/>
    </source>
</evidence>
<dbReference type="CDD" id="cd06174">
    <property type="entry name" value="MFS"/>
    <property type="match status" value="1"/>
</dbReference>
<dbReference type="Pfam" id="PF07690">
    <property type="entry name" value="MFS_1"/>
    <property type="match status" value="1"/>
</dbReference>
<organism evidence="6 7">
    <name type="scientific">Oceanicola granulosus (strain ATCC BAA-861 / DSM 15982 / KCTC 12143 / HTCC2516)</name>
    <dbReference type="NCBI Taxonomy" id="314256"/>
    <lineage>
        <taxon>Bacteria</taxon>
        <taxon>Pseudomonadati</taxon>
        <taxon>Pseudomonadota</taxon>
        <taxon>Alphaproteobacteria</taxon>
        <taxon>Rhodobacterales</taxon>
        <taxon>Roseobacteraceae</taxon>
        <taxon>Oceanicola</taxon>
    </lineage>
</organism>
<gene>
    <name evidence="6" type="ORF">OG2516_00779</name>
</gene>
<keyword evidence="1 4" id="KW-0812">Transmembrane</keyword>
<dbReference type="Gene3D" id="1.20.1250.20">
    <property type="entry name" value="MFS general substrate transporter like domains"/>
    <property type="match status" value="1"/>
</dbReference>
<keyword evidence="3 4" id="KW-0472">Membrane</keyword>
<protein>
    <submittedName>
        <fullName evidence="6">Phycocyanin alpha phycocyanobilin lyase</fullName>
    </submittedName>
</protein>
<dbReference type="EMBL" id="AAOT01000002">
    <property type="protein sequence ID" value="EAR52716.1"/>
    <property type="molecule type" value="Genomic_DNA"/>
</dbReference>
<dbReference type="eggNOG" id="COG1413">
    <property type="taxonomic scope" value="Bacteria"/>
</dbReference>
<evidence type="ECO:0000256" key="3">
    <source>
        <dbReference type="ARBA" id="ARBA00023136"/>
    </source>
</evidence>
<feature type="transmembrane region" description="Helical" evidence="4">
    <location>
        <begin position="113"/>
        <end position="135"/>
    </location>
</feature>
<dbReference type="AlphaFoldDB" id="Q2CJ84"/>
<evidence type="ECO:0000256" key="2">
    <source>
        <dbReference type="ARBA" id="ARBA00022989"/>
    </source>
</evidence>
<evidence type="ECO:0000313" key="7">
    <source>
        <dbReference type="Proteomes" id="UP000003635"/>
    </source>
</evidence>